<dbReference type="InterPro" id="IPR036259">
    <property type="entry name" value="MFS_trans_sf"/>
</dbReference>
<dbReference type="SUPFAM" id="SSF103473">
    <property type="entry name" value="MFS general substrate transporter"/>
    <property type="match status" value="1"/>
</dbReference>
<dbReference type="InterPro" id="IPR020846">
    <property type="entry name" value="MFS_dom"/>
</dbReference>
<dbReference type="GO" id="GO:0022857">
    <property type="term" value="F:transmembrane transporter activity"/>
    <property type="evidence" value="ECO:0007669"/>
    <property type="project" value="InterPro"/>
</dbReference>
<comment type="subcellular location">
    <subcellularLocation>
        <location evidence="1">Cell membrane</location>
        <topology evidence="1">Multi-pass membrane protein</topology>
    </subcellularLocation>
</comment>
<keyword evidence="5 7" id="KW-0472">Membrane</keyword>
<dbReference type="RefSeq" id="WP_171197914.1">
    <property type="nucleotide sequence ID" value="NZ_JABEND010000001.1"/>
</dbReference>
<feature type="transmembrane region" description="Helical" evidence="7">
    <location>
        <begin position="422"/>
        <end position="441"/>
    </location>
</feature>
<dbReference type="AlphaFoldDB" id="A0A849A5E5"/>
<keyword evidence="4 7" id="KW-1133">Transmembrane helix</keyword>
<dbReference type="InterPro" id="IPR050189">
    <property type="entry name" value="MFS_Efflux_Transporters"/>
</dbReference>
<evidence type="ECO:0000256" key="7">
    <source>
        <dbReference type="SAM" id="Phobius"/>
    </source>
</evidence>
<feature type="transmembrane region" description="Helical" evidence="7">
    <location>
        <begin position="324"/>
        <end position="345"/>
    </location>
</feature>
<evidence type="ECO:0000259" key="8">
    <source>
        <dbReference type="PROSITE" id="PS50850"/>
    </source>
</evidence>
<feature type="domain" description="Major facilitator superfamily (MFS) profile" evidence="8">
    <location>
        <begin position="48"/>
        <end position="451"/>
    </location>
</feature>
<feature type="transmembrane region" description="Helical" evidence="7">
    <location>
        <begin position="46"/>
        <end position="64"/>
    </location>
</feature>
<evidence type="ECO:0000256" key="4">
    <source>
        <dbReference type="ARBA" id="ARBA00022989"/>
    </source>
</evidence>
<dbReference type="Proteomes" id="UP000562984">
    <property type="component" value="Unassembled WGS sequence"/>
</dbReference>
<name>A0A849A5E5_9ACTN</name>
<dbReference type="Gene3D" id="1.20.1250.20">
    <property type="entry name" value="MFS general substrate transporter like domains"/>
    <property type="match status" value="2"/>
</dbReference>
<evidence type="ECO:0000256" key="3">
    <source>
        <dbReference type="ARBA" id="ARBA00022692"/>
    </source>
</evidence>
<dbReference type="PANTHER" id="PTHR43124">
    <property type="entry name" value="PURINE EFFLUX PUMP PBUE"/>
    <property type="match status" value="1"/>
</dbReference>
<dbReference type="CDD" id="cd06174">
    <property type="entry name" value="MFS"/>
    <property type="match status" value="1"/>
</dbReference>
<feature type="transmembrane region" description="Helical" evidence="7">
    <location>
        <begin position="198"/>
        <end position="219"/>
    </location>
</feature>
<keyword evidence="2" id="KW-1003">Cell membrane</keyword>
<proteinExistence type="predicted"/>
<evidence type="ECO:0000256" key="2">
    <source>
        <dbReference type="ARBA" id="ARBA00022475"/>
    </source>
</evidence>
<accession>A0A849A5E5</accession>
<protein>
    <submittedName>
        <fullName evidence="9">MFS transporter</fullName>
    </submittedName>
</protein>
<feature type="transmembrane region" description="Helical" evidence="7">
    <location>
        <begin position="171"/>
        <end position="192"/>
    </location>
</feature>
<feature type="transmembrane region" description="Helical" evidence="7">
    <location>
        <begin position="292"/>
        <end position="312"/>
    </location>
</feature>
<comment type="caution">
    <text evidence="9">The sequence shown here is derived from an EMBL/GenBank/DDBJ whole genome shotgun (WGS) entry which is preliminary data.</text>
</comment>
<dbReference type="Pfam" id="PF07690">
    <property type="entry name" value="MFS_1"/>
    <property type="match status" value="1"/>
</dbReference>
<feature type="compositionally biased region" description="Pro residues" evidence="6">
    <location>
        <begin position="1"/>
        <end position="19"/>
    </location>
</feature>
<organism evidence="9 10">
    <name type="scientific">Nakamurella aerolata</name>
    <dbReference type="NCBI Taxonomy" id="1656892"/>
    <lineage>
        <taxon>Bacteria</taxon>
        <taxon>Bacillati</taxon>
        <taxon>Actinomycetota</taxon>
        <taxon>Actinomycetes</taxon>
        <taxon>Nakamurellales</taxon>
        <taxon>Nakamurellaceae</taxon>
        <taxon>Nakamurella</taxon>
    </lineage>
</organism>
<evidence type="ECO:0000256" key="5">
    <source>
        <dbReference type="ARBA" id="ARBA00023136"/>
    </source>
</evidence>
<feature type="transmembrane region" description="Helical" evidence="7">
    <location>
        <begin position="387"/>
        <end position="410"/>
    </location>
</feature>
<evidence type="ECO:0000256" key="1">
    <source>
        <dbReference type="ARBA" id="ARBA00004651"/>
    </source>
</evidence>
<dbReference type="PROSITE" id="PS50850">
    <property type="entry name" value="MFS"/>
    <property type="match status" value="1"/>
</dbReference>
<reference evidence="9 10" key="1">
    <citation type="submission" date="2020-05" db="EMBL/GenBank/DDBJ databases">
        <title>Nakamurella sp. DB0629 isolated from air conditioner.</title>
        <authorList>
            <person name="Kim D.H."/>
            <person name="Kim D.-U."/>
        </authorList>
    </citation>
    <scope>NUCLEOTIDE SEQUENCE [LARGE SCALE GENOMIC DNA]</scope>
    <source>
        <strain evidence="9 10">DB0629</strain>
    </source>
</reference>
<dbReference type="GO" id="GO:0005886">
    <property type="term" value="C:plasma membrane"/>
    <property type="evidence" value="ECO:0007669"/>
    <property type="project" value="UniProtKB-SubCell"/>
</dbReference>
<feature type="transmembrane region" description="Helical" evidence="7">
    <location>
        <begin position="351"/>
        <end position="375"/>
    </location>
</feature>
<dbReference type="PANTHER" id="PTHR43124:SF3">
    <property type="entry name" value="CHLORAMPHENICOL EFFLUX PUMP RV0191"/>
    <property type="match status" value="1"/>
</dbReference>
<keyword evidence="10" id="KW-1185">Reference proteome</keyword>
<evidence type="ECO:0000256" key="6">
    <source>
        <dbReference type="SAM" id="MobiDB-lite"/>
    </source>
</evidence>
<evidence type="ECO:0000313" key="9">
    <source>
        <dbReference type="EMBL" id="NNG34241.1"/>
    </source>
</evidence>
<feature type="compositionally biased region" description="Low complexity" evidence="6">
    <location>
        <begin position="20"/>
        <end position="36"/>
    </location>
</feature>
<evidence type="ECO:0000313" key="10">
    <source>
        <dbReference type="Proteomes" id="UP000562984"/>
    </source>
</evidence>
<sequence>MPEPNRPSPAGPNPTPPDAAAPAAAPAGTAGPSAAARSGSASRRAWLIWGVGAGVYVLAVFHRSSLGVAGPLATERLQLSAGQLSTFVMLQLGVYAAMQVPTGLLVDRWGPRRMLLAATLTMGIAELLFSVVTSYPLALLARGLLGMGDAMTYISVLRLAVGWFPARRYPIIASYTGLLGTAGNLIATIPLTGLLHQFGWTTTLAVAGGISIGYALLLVRKATVAPFREVAGAASSSPASGSKVVTQVRAAWRMPGGRLGFWVHFTTMAGPTVFAVLWGFPYLRQVIGLSPSSASLLMMLLVLVGLVANVTIGRMVAARPEIRTPLAVLVALAGLLGWLALVLWPGTRPPLPVVIGAVVVFAVGGPASSVAFQLARDYNPRHRISTATGMVNVGGFCGAVIGTFAVGVILDAIDGSAPTHSSTAFRAAFAAIALLTAFGLWRMLTWWLRTRAEVLLAAARGEPVPVNISRQRWELVDEAILQREWELANRVETAQQQVTKPERGAHDD</sequence>
<feature type="transmembrane region" description="Helical" evidence="7">
    <location>
        <begin position="144"/>
        <end position="164"/>
    </location>
</feature>
<feature type="region of interest" description="Disordered" evidence="6">
    <location>
        <begin position="1"/>
        <end position="36"/>
    </location>
</feature>
<keyword evidence="3 7" id="KW-0812">Transmembrane</keyword>
<feature type="transmembrane region" description="Helical" evidence="7">
    <location>
        <begin position="259"/>
        <end position="280"/>
    </location>
</feature>
<gene>
    <name evidence="9" type="ORF">HKD39_00600</name>
</gene>
<dbReference type="EMBL" id="JABEND010000001">
    <property type="protein sequence ID" value="NNG34241.1"/>
    <property type="molecule type" value="Genomic_DNA"/>
</dbReference>
<feature type="transmembrane region" description="Helical" evidence="7">
    <location>
        <begin position="115"/>
        <end position="138"/>
    </location>
</feature>
<dbReference type="InterPro" id="IPR011701">
    <property type="entry name" value="MFS"/>
</dbReference>
<feature type="transmembrane region" description="Helical" evidence="7">
    <location>
        <begin position="84"/>
        <end position="106"/>
    </location>
</feature>